<gene>
    <name evidence="4" type="ordered locus">Desti_0243</name>
</gene>
<comment type="similarity">
    <text evidence="1">Belongs to the universal stress protein A family.</text>
</comment>
<name>I4C098_DESTA</name>
<dbReference type="PANTHER" id="PTHR46268:SF22">
    <property type="entry name" value="SENSOR PROTEIN KDPD-RELATED"/>
    <property type="match status" value="1"/>
</dbReference>
<reference evidence="5" key="1">
    <citation type="submission" date="2012-06" db="EMBL/GenBank/DDBJ databases">
        <title>Complete sequence of chromosome of Desulfomonile tiedjei DSM 6799.</title>
        <authorList>
            <person name="Lucas S."/>
            <person name="Copeland A."/>
            <person name="Lapidus A."/>
            <person name="Glavina del Rio T."/>
            <person name="Dalin E."/>
            <person name="Tice H."/>
            <person name="Bruce D."/>
            <person name="Goodwin L."/>
            <person name="Pitluck S."/>
            <person name="Peters L."/>
            <person name="Ovchinnikova G."/>
            <person name="Zeytun A."/>
            <person name="Lu M."/>
            <person name="Kyrpides N."/>
            <person name="Mavromatis K."/>
            <person name="Ivanova N."/>
            <person name="Brettin T."/>
            <person name="Detter J.C."/>
            <person name="Han C."/>
            <person name="Larimer F."/>
            <person name="Land M."/>
            <person name="Hauser L."/>
            <person name="Markowitz V."/>
            <person name="Cheng J.-F."/>
            <person name="Hugenholtz P."/>
            <person name="Woyke T."/>
            <person name="Wu D."/>
            <person name="Spring S."/>
            <person name="Schroeder M."/>
            <person name="Brambilla E."/>
            <person name="Klenk H.-P."/>
            <person name="Eisen J.A."/>
        </authorList>
    </citation>
    <scope>NUCLEOTIDE SEQUENCE [LARGE SCALE GENOMIC DNA]</scope>
    <source>
        <strain evidence="5">ATCC 49306 / DSM 6799 / DCB-1</strain>
    </source>
</reference>
<proteinExistence type="inferred from homology"/>
<dbReference type="AlphaFoldDB" id="I4C098"/>
<dbReference type="InterPro" id="IPR006016">
    <property type="entry name" value="UspA"/>
</dbReference>
<keyword evidence="5" id="KW-1185">Reference proteome</keyword>
<evidence type="ECO:0000313" key="4">
    <source>
        <dbReference type="EMBL" id="AFM22989.1"/>
    </source>
</evidence>
<protein>
    <submittedName>
        <fullName evidence="4">Universal stress protein UspA-like protein</fullName>
    </submittedName>
</protein>
<dbReference type="HOGENOM" id="CLU_049301_11_2_7"/>
<evidence type="ECO:0000256" key="1">
    <source>
        <dbReference type="ARBA" id="ARBA00008791"/>
    </source>
</evidence>
<organism evidence="4 5">
    <name type="scientific">Desulfomonile tiedjei (strain ATCC 49306 / DSM 6799 / DCB-1)</name>
    <dbReference type="NCBI Taxonomy" id="706587"/>
    <lineage>
        <taxon>Bacteria</taxon>
        <taxon>Pseudomonadati</taxon>
        <taxon>Thermodesulfobacteriota</taxon>
        <taxon>Desulfomonilia</taxon>
        <taxon>Desulfomonilales</taxon>
        <taxon>Desulfomonilaceae</taxon>
        <taxon>Desulfomonile</taxon>
    </lineage>
</organism>
<evidence type="ECO:0000313" key="5">
    <source>
        <dbReference type="Proteomes" id="UP000006055"/>
    </source>
</evidence>
<dbReference type="eggNOG" id="COG0589">
    <property type="taxonomic scope" value="Bacteria"/>
</dbReference>
<sequence>MDLQIVPCAKITLAKYATIDQMRRHSSPFERISFMPKRILYCTDFSHNSLPARGYAIEFARAFDAELIVLHVVNTKQIGFPSLESVPADMEQQLLEIQKSAEKALQLLEKELSRSVDNVQSRLRTGTPFYEIVKCASDEAADLIIMGTHGRTGFPHLIIGSTAENVVRTSQIPVLTVKSSLQ</sequence>
<dbReference type="CDD" id="cd00293">
    <property type="entry name" value="USP-like"/>
    <property type="match status" value="1"/>
</dbReference>
<dbReference type="Pfam" id="PF00582">
    <property type="entry name" value="Usp"/>
    <property type="match status" value="1"/>
</dbReference>
<evidence type="ECO:0000259" key="3">
    <source>
        <dbReference type="Pfam" id="PF00582"/>
    </source>
</evidence>
<keyword evidence="2" id="KW-0175">Coiled coil</keyword>
<dbReference type="SUPFAM" id="SSF52402">
    <property type="entry name" value="Adenine nucleotide alpha hydrolases-like"/>
    <property type="match status" value="1"/>
</dbReference>
<dbReference type="STRING" id="706587.Desti_0243"/>
<dbReference type="PRINTS" id="PR01438">
    <property type="entry name" value="UNVRSLSTRESS"/>
</dbReference>
<dbReference type="Gene3D" id="3.40.50.620">
    <property type="entry name" value="HUPs"/>
    <property type="match status" value="1"/>
</dbReference>
<accession>I4C098</accession>
<feature type="coiled-coil region" evidence="2">
    <location>
        <begin position="91"/>
        <end position="118"/>
    </location>
</feature>
<dbReference type="Proteomes" id="UP000006055">
    <property type="component" value="Chromosome"/>
</dbReference>
<dbReference type="InterPro" id="IPR006015">
    <property type="entry name" value="Universal_stress_UspA"/>
</dbReference>
<feature type="domain" description="UspA" evidence="3">
    <location>
        <begin position="35"/>
        <end position="178"/>
    </location>
</feature>
<dbReference type="PANTHER" id="PTHR46268">
    <property type="entry name" value="STRESS RESPONSE PROTEIN NHAX"/>
    <property type="match status" value="1"/>
</dbReference>
<dbReference type="KEGG" id="dti:Desti_0243"/>
<dbReference type="EMBL" id="CP003360">
    <property type="protein sequence ID" value="AFM22989.1"/>
    <property type="molecule type" value="Genomic_DNA"/>
</dbReference>
<dbReference type="InterPro" id="IPR014729">
    <property type="entry name" value="Rossmann-like_a/b/a_fold"/>
</dbReference>
<evidence type="ECO:0000256" key="2">
    <source>
        <dbReference type="SAM" id="Coils"/>
    </source>
</evidence>